<reference evidence="13 14" key="1">
    <citation type="submission" date="2017-02" db="EMBL/GenBank/DDBJ databases">
        <title>Chromobacterium haemolyticum H5244.</title>
        <authorList>
            <person name="Gulvik C.A."/>
        </authorList>
    </citation>
    <scope>NUCLEOTIDE SEQUENCE [LARGE SCALE GENOMIC DNA]</scope>
    <source>
        <strain evidence="13 14">H5244</strain>
    </source>
</reference>
<dbReference type="PANTHER" id="PTHR43707:SF1">
    <property type="entry name" value="HISTIDINE--TRNA LIGASE, MITOCHONDRIAL-RELATED"/>
    <property type="match status" value="1"/>
</dbReference>
<dbReference type="RefSeq" id="WP_081555637.1">
    <property type="nucleotide sequence ID" value="NZ_JAEILV010000010.1"/>
</dbReference>
<organism evidence="13 14">
    <name type="scientific">Chromobacterium haemolyticum</name>
    <dbReference type="NCBI Taxonomy" id="394935"/>
    <lineage>
        <taxon>Bacteria</taxon>
        <taxon>Pseudomonadati</taxon>
        <taxon>Pseudomonadota</taxon>
        <taxon>Betaproteobacteria</taxon>
        <taxon>Neisseriales</taxon>
        <taxon>Chromobacteriaceae</taxon>
        <taxon>Chromobacterium</taxon>
    </lineage>
</organism>
<dbReference type="CDD" id="cd00773">
    <property type="entry name" value="HisRS-like_core"/>
    <property type="match status" value="1"/>
</dbReference>
<evidence type="ECO:0000256" key="9">
    <source>
        <dbReference type="HAMAP-Rule" id="MF_00125"/>
    </source>
</evidence>
<dbReference type="NCBIfam" id="NF008935">
    <property type="entry name" value="PRK12292.1-1"/>
    <property type="match status" value="1"/>
</dbReference>
<keyword evidence="6 9" id="KW-0963">Cytoplasm</keyword>
<keyword evidence="13" id="KW-0808">Transferase</keyword>
<sequence length="383" mass="42028">MRNWLLPEYIADILPATARQVESAKAAMLEGFRVAGYELVLPPLIEYIDSLVSEEDASLELKTFKLDDQLSGRQMGLRADITPQVSRIDAHLLGERTGVTRLCYAGSVVHTRPDGLASSREPLQVGAELYGYAGIEADLEIIELMLGTLERAGVSGLRLDIGHMAIYRGIAAAAGLSGETSRALFAKLQSKDLASIRELVRDVAEPYRSAFLALPELYGPIEELDRARSRLPSLPEVELGLMQLSAVAKALEGRVALSFDLTELRGTQYHNGLLFAAYAEGWAEELARGGRYDNVGRRFGRARPATGFSLDLRDLIRILPEQGSVRGIRLAGKHWPQARAEVARLREAGEMVVIDYLGESAQALNCDRELTPDGSDWHVVSFN</sequence>
<dbReference type="GO" id="GO:0004821">
    <property type="term" value="F:histidine-tRNA ligase activity"/>
    <property type="evidence" value="ECO:0007669"/>
    <property type="project" value="TreeGrafter"/>
</dbReference>
<evidence type="ECO:0000313" key="15">
    <source>
        <dbReference type="Proteomes" id="UP000664349"/>
    </source>
</evidence>
<comment type="caution">
    <text evidence="13">The sequence shown here is derived from an EMBL/GenBank/DDBJ whole genome shotgun (WGS) entry which is preliminary data.</text>
</comment>
<dbReference type="GO" id="GO:0000105">
    <property type="term" value="P:L-histidine biosynthetic process"/>
    <property type="evidence" value="ECO:0007669"/>
    <property type="project" value="UniProtKB-UniRule"/>
</dbReference>
<evidence type="ECO:0000256" key="8">
    <source>
        <dbReference type="ARBA" id="ARBA00025246"/>
    </source>
</evidence>
<keyword evidence="15" id="KW-1185">Reference proteome</keyword>
<feature type="binding site" evidence="10">
    <location>
        <position position="124"/>
    </location>
    <ligand>
        <name>L-histidine</name>
        <dbReference type="ChEBI" id="CHEBI:57595"/>
    </ligand>
</feature>
<evidence type="ECO:0000256" key="6">
    <source>
        <dbReference type="ARBA" id="ARBA00022490"/>
    </source>
</evidence>
<evidence type="ECO:0000256" key="10">
    <source>
        <dbReference type="PIRSR" id="PIRSR001549-1"/>
    </source>
</evidence>
<dbReference type="NCBIfam" id="NF009086">
    <property type="entry name" value="PRK12421.1"/>
    <property type="match status" value="1"/>
</dbReference>
<feature type="domain" description="Class II Histidinyl-tRNA synthetase (HisRS)-like catalytic core" evidence="11">
    <location>
        <begin position="9"/>
        <end position="315"/>
    </location>
</feature>
<dbReference type="Proteomes" id="UP000664349">
    <property type="component" value="Unassembled WGS sequence"/>
</dbReference>
<keyword evidence="13" id="KW-0328">Glycosyltransferase</keyword>
<comment type="miscellaneous">
    <text evidence="9">This function is generally fulfilled by the C-terminal part of HisG, which is missing in some bacteria such as this one.</text>
</comment>
<dbReference type="EMBL" id="JAFLRD010000011">
    <property type="protein sequence ID" value="MBO0416852.1"/>
    <property type="molecule type" value="Genomic_DNA"/>
</dbReference>
<dbReference type="InterPro" id="IPR004517">
    <property type="entry name" value="HisZ"/>
</dbReference>
<comment type="similarity">
    <text evidence="3 9">Belongs to the class-II aminoacyl-tRNA synthetase family. HisZ subfamily.</text>
</comment>
<comment type="pathway">
    <text evidence="2 9">Amino-acid biosynthesis; L-histidine biosynthesis; L-histidine from 5-phospho-alpha-D-ribose 1-diphosphate: step 1/9.</text>
</comment>
<accession>A0A1W0CXQ4</accession>
<proteinExistence type="inferred from homology"/>
<dbReference type="GO" id="GO:0005737">
    <property type="term" value="C:cytoplasm"/>
    <property type="evidence" value="ECO:0007669"/>
    <property type="project" value="UniProtKB-SubCell"/>
</dbReference>
<dbReference type="GO" id="GO:0006427">
    <property type="term" value="P:histidyl-tRNA aminoacylation"/>
    <property type="evidence" value="ECO:0007669"/>
    <property type="project" value="TreeGrafter"/>
</dbReference>
<keyword evidence="9" id="KW-0028">Amino-acid biosynthesis</keyword>
<dbReference type="AlphaFoldDB" id="A0A1W0CXQ4"/>
<comment type="function">
    <text evidence="8 9">Required for the first step of histidine biosynthesis. May allow the feedback regulation of ATP phosphoribosyltransferase activity by histidine.</text>
</comment>
<feature type="binding site" evidence="10">
    <location>
        <begin position="80"/>
        <end position="82"/>
    </location>
    <ligand>
        <name>L-histidine</name>
        <dbReference type="ChEBI" id="CHEBI:57595"/>
    </ligand>
</feature>
<evidence type="ECO:0000256" key="1">
    <source>
        <dbReference type="ARBA" id="ARBA00004496"/>
    </source>
</evidence>
<dbReference type="SUPFAM" id="SSF55681">
    <property type="entry name" value="Class II aaRS and biotin synthetases"/>
    <property type="match status" value="1"/>
</dbReference>
<evidence type="ECO:0000259" key="11">
    <source>
        <dbReference type="Pfam" id="PF13393"/>
    </source>
</evidence>
<evidence type="ECO:0000313" key="13">
    <source>
        <dbReference type="EMBL" id="OQS39362.1"/>
    </source>
</evidence>
<reference evidence="12 15" key="2">
    <citation type="submission" date="2021-03" db="EMBL/GenBank/DDBJ databases">
        <title>First Case of infection caused by Chromobacterium haemolyticum derived from water in China.</title>
        <authorList>
            <person name="Chen J."/>
            <person name="Liu C."/>
        </authorList>
    </citation>
    <scope>NUCLEOTIDE SEQUENCE [LARGE SCALE GENOMIC DNA]</scope>
    <source>
        <strain evidence="12 15">WJ-5</strain>
    </source>
</reference>
<keyword evidence="7 9" id="KW-0368">Histidine biosynthesis</keyword>
<feature type="binding site" evidence="10">
    <location>
        <position position="265"/>
    </location>
    <ligand>
        <name>L-histidine</name>
        <dbReference type="ChEBI" id="CHEBI:57595"/>
    </ligand>
</feature>
<evidence type="ECO:0000256" key="2">
    <source>
        <dbReference type="ARBA" id="ARBA00004667"/>
    </source>
</evidence>
<protein>
    <recommendedName>
        <fullName evidence="5 9">ATP phosphoribosyltransferase regulatory subunit</fullName>
    </recommendedName>
</protein>
<dbReference type="PANTHER" id="PTHR43707">
    <property type="entry name" value="HISTIDYL-TRNA SYNTHETASE"/>
    <property type="match status" value="1"/>
</dbReference>
<dbReference type="HAMAP" id="MF_00125">
    <property type="entry name" value="HisZ"/>
    <property type="match status" value="1"/>
</dbReference>
<dbReference type="PIRSF" id="PIRSF001549">
    <property type="entry name" value="His-tRNA_synth"/>
    <property type="match status" value="1"/>
</dbReference>
<dbReference type="InterPro" id="IPR045864">
    <property type="entry name" value="aa-tRNA-synth_II/BPL/LPL"/>
</dbReference>
<dbReference type="Pfam" id="PF13393">
    <property type="entry name" value="tRNA-synt_His"/>
    <property type="match status" value="1"/>
</dbReference>
<dbReference type="Gene3D" id="3.30.930.10">
    <property type="entry name" value="Bira Bifunctional Protein, Domain 2"/>
    <property type="match status" value="1"/>
</dbReference>
<feature type="binding site" evidence="10">
    <location>
        <position position="128"/>
    </location>
    <ligand>
        <name>L-histidine</name>
        <dbReference type="ChEBI" id="CHEBI:57595"/>
    </ligand>
</feature>
<comment type="subcellular location">
    <subcellularLocation>
        <location evidence="1 9">Cytoplasm</location>
    </subcellularLocation>
</comment>
<name>A0A1W0CXQ4_9NEIS</name>
<evidence type="ECO:0000313" key="14">
    <source>
        <dbReference type="Proteomes" id="UP000192721"/>
    </source>
</evidence>
<evidence type="ECO:0000256" key="5">
    <source>
        <dbReference type="ARBA" id="ARBA00020397"/>
    </source>
</evidence>
<evidence type="ECO:0000256" key="4">
    <source>
        <dbReference type="ARBA" id="ARBA00011496"/>
    </source>
</evidence>
<dbReference type="EMBL" id="MUKV01000013">
    <property type="protein sequence ID" value="OQS39362.1"/>
    <property type="molecule type" value="Genomic_DNA"/>
</dbReference>
<dbReference type="UniPathway" id="UPA00031">
    <property type="reaction ID" value="UER00006"/>
</dbReference>
<evidence type="ECO:0000256" key="3">
    <source>
        <dbReference type="ARBA" id="ARBA00005539"/>
    </source>
</evidence>
<gene>
    <name evidence="9" type="primary">hisZ</name>
    <name evidence="13" type="ORF">B0T45_12075</name>
    <name evidence="12" type="ORF">J1C50_15180</name>
</gene>
<evidence type="ECO:0000256" key="7">
    <source>
        <dbReference type="ARBA" id="ARBA00023102"/>
    </source>
</evidence>
<dbReference type="Proteomes" id="UP000192721">
    <property type="component" value="Unassembled WGS sequence"/>
</dbReference>
<dbReference type="InterPro" id="IPR041715">
    <property type="entry name" value="HisRS-like_core"/>
</dbReference>
<dbReference type="InterPro" id="IPR004516">
    <property type="entry name" value="HisRS/HisZ"/>
</dbReference>
<evidence type="ECO:0000313" key="12">
    <source>
        <dbReference type="EMBL" id="MBO0416852.1"/>
    </source>
</evidence>
<dbReference type="GO" id="GO:0016757">
    <property type="term" value="F:glycosyltransferase activity"/>
    <property type="evidence" value="ECO:0007669"/>
    <property type="project" value="UniProtKB-KW"/>
</dbReference>
<comment type="subunit">
    <text evidence="4 9">Heteromultimer composed of HisG and HisZ subunits.</text>
</comment>